<reference evidence="1" key="3">
    <citation type="submission" date="2025-09" db="UniProtKB">
        <authorList>
            <consortium name="Ensembl"/>
        </authorList>
    </citation>
    <scope>IDENTIFICATION</scope>
</reference>
<accession>A0A8I5R535</accession>
<sequence>MFSASFRISCRAGLVVTKSLSICLSVKDFISPSLMKVSLAGYEILGLKFFSLRMLRPGAVAHACNPSTLGGRGGWITRSGDRDHGETPSLLKIEKISRAQWRVPVVPATREAETGEWREPGRRSLQ</sequence>
<reference evidence="1 2" key="1">
    <citation type="submission" date="2012-03" db="EMBL/GenBank/DDBJ databases">
        <title>Whole Genome Assembly of Papio anubis.</title>
        <authorList>
            <person name="Liu Y.L."/>
            <person name="Abraham K.A."/>
            <person name="Akbar H.A."/>
            <person name="Ali S.A."/>
            <person name="Anosike U.A."/>
            <person name="Aqrawi P.A."/>
            <person name="Arias F.A."/>
            <person name="Attaway T.A."/>
            <person name="Awwad R.A."/>
            <person name="Babu C.B."/>
            <person name="Bandaranaike D.B."/>
            <person name="Battles P.B."/>
            <person name="Bell A.B."/>
            <person name="Beltran B.B."/>
            <person name="Berhane-Mersha D.B."/>
            <person name="Bess C.B."/>
            <person name="Bickham C.B."/>
            <person name="Bolden T.B."/>
            <person name="Carter K.C."/>
            <person name="Chau D.C."/>
            <person name="Chavez A.C."/>
            <person name="Clerc-Blankenburg K.C."/>
            <person name="Coyle M.C."/>
            <person name="Dao M.D."/>
            <person name="Davila M.L.D."/>
            <person name="Davy-Carroll L.D."/>
            <person name="Denson S.D."/>
            <person name="Dinh H.D."/>
            <person name="Fernandez S.F."/>
            <person name="Fernando P.F."/>
            <person name="Forbes L.F."/>
            <person name="Francis C.F."/>
            <person name="Francisco L.F."/>
            <person name="Fu Q.F."/>
            <person name="Garcia-Iii R.G."/>
            <person name="Garrett T.G."/>
            <person name="Gross S.G."/>
            <person name="Gubbala S.G."/>
            <person name="Hirani K.H."/>
            <person name="Hogues M.H."/>
            <person name="Hollins B.H."/>
            <person name="Jackson L.J."/>
            <person name="Javaid M.J."/>
            <person name="Jhangiani S.J."/>
            <person name="Johnson A.J."/>
            <person name="Johnson B.J."/>
            <person name="Jones J.J."/>
            <person name="Joshi V.J."/>
            <person name="Kalu J.K."/>
            <person name="Khan N.K."/>
            <person name="Korchina V.K."/>
            <person name="Kovar C.K."/>
            <person name="Lago L.L."/>
            <person name="Lara F.L."/>
            <person name="Le T.-K.L."/>
            <person name="Lee S.L."/>
            <person name="Legall-Iii F.L."/>
            <person name="Lemon S.L."/>
            <person name="Liu J.L."/>
            <person name="Liu Y.-S.L."/>
            <person name="Liyanage D.L."/>
            <person name="Lopez J.L."/>
            <person name="Lorensuhewa L.L."/>
            <person name="Mata R.M."/>
            <person name="Mathew T.M."/>
            <person name="Mercado C.M."/>
            <person name="Mercado I.M."/>
            <person name="Morales K.M."/>
            <person name="Morgan M.M."/>
            <person name="Munidasa M.M."/>
            <person name="Ngo D.N."/>
            <person name="Nguyen L.N."/>
            <person name="Nguyen T.N."/>
            <person name="Nguyen N.N."/>
            <person name="Obregon M.O."/>
            <person name="Okwuonu G.O."/>
            <person name="Ongeri F.O."/>
            <person name="Onwere C.O."/>
            <person name="Osifeso I.O."/>
            <person name="Parra A.P."/>
            <person name="Patil S.P."/>
            <person name="Perez A.P."/>
            <person name="Perez Y.P."/>
            <person name="Pham C.P."/>
            <person name="Pu L.-L.P."/>
            <person name="Puazo M.P."/>
            <person name="Quiroz J.Q."/>
            <person name="Rouhana J.R."/>
            <person name="Ruiz M.R."/>
            <person name="Ruiz S.-J.R."/>
            <person name="Saada N.S."/>
            <person name="Santibanez J.S."/>
            <person name="Scheel M.S."/>
            <person name="Schneider B.S."/>
            <person name="Simmons D.S."/>
            <person name="Sisson I.S."/>
            <person name="Tang L.-Y.T."/>
            <person name="Thornton R.T."/>
            <person name="Tisius J.T."/>
            <person name="Toledanes G.T."/>
            <person name="Trejos Z.T."/>
            <person name="Usmani K.U."/>
            <person name="Varghese R.V."/>
            <person name="Vattathil S.V."/>
            <person name="Vee V.V."/>
            <person name="Walker D.W."/>
            <person name="Weissenberger G.W."/>
            <person name="White C.W."/>
            <person name="Williams A.W."/>
            <person name="Woodworth J.W."/>
            <person name="Wright R.W."/>
            <person name="Zhu Y.Z."/>
            <person name="Han Y.H."/>
            <person name="Newsham I.N."/>
            <person name="Nazareth L.N."/>
            <person name="Worley K.W."/>
            <person name="Muzny D.M."/>
            <person name="Rogers J.R."/>
            <person name="Gibbs R.G."/>
        </authorList>
    </citation>
    <scope>NUCLEOTIDE SEQUENCE [LARGE SCALE GENOMIC DNA]</scope>
</reference>
<organism evidence="1 2">
    <name type="scientific">Papio anubis</name>
    <name type="common">Olive baboon</name>
    <dbReference type="NCBI Taxonomy" id="9555"/>
    <lineage>
        <taxon>Eukaryota</taxon>
        <taxon>Metazoa</taxon>
        <taxon>Chordata</taxon>
        <taxon>Craniata</taxon>
        <taxon>Vertebrata</taxon>
        <taxon>Euteleostomi</taxon>
        <taxon>Mammalia</taxon>
        <taxon>Eutheria</taxon>
        <taxon>Euarchontoglires</taxon>
        <taxon>Primates</taxon>
        <taxon>Haplorrhini</taxon>
        <taxon>Catarrhini</taxon>
        <taxon>Cercopithecidae</taxon>
        <taxon>Cercopithecinae</taxon>
        <taxon>Papio</taxon>
    </lineage>
</organism>
<evidence type="ECO:0000313" key="2">
    <source>
        <dbReference type="Proteomes" id="UP000028761"/>
    </source>
</evidence>
<reference evidence="1" key="2">
    <citation type="submission" date="2025-08" db="UniProtKB">
        <authorList>
            <consortium name="Ensembl"/>
        </authorList>
    </citation>
    <scope>IDENTIFICATION</scope>
</reference>
<dbReference type="Proteomes" id="UP000028761">
    <property type="component" value="Chromosome 3"/>
</dbReference>
<name>A0A8I5R535_PAPAN</name>
<proteinExistence type="predicted"/>
<dbReference type="GeneTree" id="ENSGT01050000245173"/>
<keyword evidence="2" id="KW-1185">Reference proteome</keyword>
<evidence type="ECO:0000313" key="1">
    <source>
        <dbReference type="Ensembl" id="ENSPANP00000048352.1"/>
    </source>
</evidence>
<protein>
    <submittedName>
        <fullName evidence="1">Uncharacterized protein</fullName>
    </submittedName>
</protein>
<dbReference type="AlphaFoldDB" id="A0A8I5R535"/>
<dbReference type="Ensembl" id="ENSPANT00000068957.1">
    <property type="protein sequence ID" value="ENSPANP00000048352.1"/>
    <property type="gene ID" value="ENSPANG00000043069.1"/>
</dbReference>